<dbReference type="GO" id="GO:0006689">
    <property type="term" value="P:ganglioside catabolic process"/>
    <property type="evidence" value="ECO:0007669"/>
    <property type="project" value="TreeGrafter"/>
</dbReference>
<protein>
    <submittedName>
        <fullName evidence="2">Sialidase</fullName>
        <ecNumber evidence="2">3.2.1.18</ecNumber>
    </submittedName>
</protein>
<evidence type="ECO:0000313" key="2">
    <source>
        <dbReference type="EMBL" id="OIR12228.1"/>
    </source>
</evidence>
<keyword evidence="2" id="KW-0326">Glycosidase</keyword>
<dbReference type="CDD" id="cd15482">
    <property type="entry name" value="Sialidase_non-viral"/>
    <property type="match status" value="1"/>
</dbReference>
<dbReference type="PANTHER" id="PTHR10628:SF30">
    <property type="entry name" value="EXO-ALPHA-SIALIDASE"/>
    <property type="match status" value="1"/>
</dbReference>
<dbReference type="PANTHER" id="PTHR10628">
    <property type="entry name" value="SIALIDASE"/>
    <property type="match status" value="1"/>
</dbReference>
<dbReference type="Pfam" id="PF13088">
    <property type="entry name" value="BNR_2"/>
    <property type="match status" value="1"/>
</dbReference>
<dbReference type="Gene3D" id="2.120.10.10">
    <property type="match status" value="1"/>
</dbReference>
<dbReference type="EMBL" id="MLJW01000018">
    <property type="protein sequence ID" value="OIR12228.1"/>
    <property type="molecule type" value="Genomic_DNA"/>
</dbReference>
<dbReference type="GO" id="GO:0009313">
    <property type="term" value="P:oligosaccharide catabolic process"/>
    <property type="evidence" value="ECO:0007669"/>
    <property type="project" value="TreeGrafter"/>
</dbReference>
<dbReference type="GO" id="GO:0005737">
    <property type="term" value="C:cytoplasm"/>
    <property type="evidence" value="ECO:0007669"/>
    <property type="project" value="TreeGrafter"/>
</dbReference>
<dbReference type="SUPFAM" id="SSF50939">
    <property type="entry name" value="Sialidases"/>
    <property type="match status" value="1"/>
</dbReference>
<feature type="domain" description="Sialidase" evidence="1">
    <location>
        <begin position="69"/>
        <end position="382"/>
    </location>
</feature>
<evidence type="ECO:0000259" key="1">
    <source>
        <dbReference type="Pfam" id="PF13088"/>
    </source>
</evidence>
<keyword evidence="2" id="KW-0378">Hydrolase</keyword>
<name>A0A1J5TEP0_9ZZZZ</name>
<organism evidence="2">
    <name type="scientific">mine drainage metagenome</name>
    <dbReference type="NCBI Taxonomy" id="410659"/>
    <lineage>
        <taxon>unclassified sequences</taxon>
        <taxon>metagenomes</taxon>
        <taxon>ecological metagenomes</taxon>
    </lineage>
</organism>
<dbReference type="EC" id="3.2.1.18" evidence="2"/>
<comment type="caution">
    <text evidence="2">The sequence shown here is derived from an EMBL/GenBank/DDBJ whole genome shotgun (WGS) entry which is preliminary data.</text>
</comment>
<dbReference type="GO" id="GO:0016020">
    <property type="term" value="C:membrane"/>
    <property type="evidence" value="ECO:0007669"/>
    <property type="project" value="TreeGrafter"/>
</dbReference>
<dbReference type="InterPro" id="IPR011040">
    <property type="entry name" value="Sialidase"/>
</dbReference>
<dbReference type="GO" id="GO:0004308">
    <property type="term" value="F:exo-alpha-sialidase activity"/>
    <property type="evidence" value="ECO:0007669"/>
    <property type="project" value="UniProtKB-EC"/>
</dbReference>
<accession>A0A1J5TEP0</accession>
<dbReference type="InterPro" id="IPR026856">
    <property type="entry name" value="Sialidase_fam"/>
</dbReference>
<gene>
    <name evidence="2" type="primary">nedA_2</name>
    <name evidence="2" type="ORF">GALL_64810</name>
</gene>
<reference evidence="2" key="1">
    <citation type="submission" date="2016-10" db="EMBL/GenBank/DDBJ databases">
        <title>Sequence of Gallionella enrichment culture.</title>
        <authorList>
            <person name="Poehlein A."/>
            <person name="Muehling M."/>
            <person name="Daniel R."/>
        </authorList>
    </citation>
    <scope>NUCLEOTIDE SEQUENCE</scope>
</reference>
<sequence>MKKNSLNNMVLFLFCSIFFWACNKNTPPHTTSNPVLTQDSLSFSTQLFTSGDGGYNTYRIPAIIKTPEGSLLAFIEGRVNSSADFGNVKILVKKSTDNGKTWGASLMVAENGNLQAGNSSPVVDYTDPAYPKGRIFLFYCTGNNTQANVTNLNGVREVFYIASSDNGNTWSPPVNITLQVHHPYQPNYNTLYIDSLKWTAYATGPGHALQLTQGIHSGRIVVPINHGIYINKTNYAAVFYSDNHCKTFQLSPDVCLQSDETTSAELKGGGVLLNSRNQYLPGNYRILSYDSIGNLNNTTIWQTAFNHYLPEPICEGAMLNYTNISGQQILLFCNPTSIKDRSALGVRQSFDQGKTWTNPLLVDTGFSAYSDIVILPSGHLGIIYEADNYTTIKFTSFNYGLIPVN</sequence>
<dbReference type="InterPro" id="IPR036278">
    <property type="entry name" value="Sialidase_sf"/>
</dbReference>
<proteinExistence type="predicted"/>
<dbReference type="AlphaFoldDB" id="A0A1J5TEP0"/>